<keyword evidence="1" id="KW-0812">Transmembrane</keyword>
<organism evidence="2 3">
    <name type="scientific">Sphingobium phenoxybenzoativorans</name>
    <dbReference type="NCBI Taxonomy" id="1592790"/>
    <lineage>
        <taxon>Bacteria</taxon>
        <taxon>Pseudomonadati</taxon>
        <taxon>Pseudomonadota</taxon>
        <taxon>Alphaproteobacteria</taxon>
        <taxon>Sphingomonadales</taxon>
        <taxon>Sphingomonadaceae</taxon>
        <taxon>Sphingobium</taxon>
    </lineage>
</organism>
<feature type="transmembrane region" description="Helical" evidence="1">
    <location>
        <begin position="48"/>
        <end position="68"/>
    </location>
</feature>
<keyword evidence="3" id="KW-1185">Reference proteome</keyword>
<evidence type="ECO:0000313" key="3">
    <source>
        <dbReference type="Proteomes" id="UP000681425"/>
    </source>
</evidence>
<dbReference type="AlphaFoldDB" id="A0A975KBE4"/>
<dbReference type="Proteomes" id="UP000681425">
    <property type="component" value="Chromosome"/>
</dbReference>
<protein>
    <submittedName>
        <fullName evidence="2">DUF983 domain-containing protein</fullName>
    </submittedName>
</protein>
<evidence type="ECO:0000313" key="2">
    <source>
        <dbReference type="EMBL" id="QUT08316.1"/>
    </source>
</evidence>
<dbReference type="InterPro" id="IPR009325">
    <property type="entry name" value="DUF983"/>
</dbReference>
<proteinExistence type="predicted"/>
<name>A0A975KBE4_9SPHN</name>
<sequence length="121" mass="12852">MPLLIASARGLCPQCGQPTLFAATVRFSKDCRACGLSFAQFNVGDGPAAFLILIVGALVTALAVITEVKAHPPFWLHILLWLPLTIVAVMGLLRIAKGALLILEYRNKAREGTLARPGSAS</sequence>
<dbReference type="Pfam" id="PF06170">
    <property type="entry name" value="DUF983"/>
    <property type="match status" value="1"/>
</dbReference>
<keyword evidence="1" id="KW-1133">Transmembrane helix</keyword>
<keyword evidence="1" id="KW-0472">Membrane</keyword>
<dbReference type="EMBL" id="CP073910">
    <property type="protein sequence ID" value="QUT08316.1"/>
    <property type="molecule type" value="Genomic_DNA"/>
</dbReference>
<gene>
    <name evidence="2" type="ORF">KFK14_16715</name>
</gene>
<dbReference type="KEGG" id="spph:KFK14_16715"/>
<evidence type="ECO:0000256" key="1">
    <source>
        <dbReference type="SAM" id="Phobius"/>
    </source>
</evidence>
<reference evidence="2" key="1">
    <citation type="submission" date="2021-04" db="EMBL/GenBank/DDBJ databases">
        <title>Isolation of p-tert-butylphenol degrading bacteria Sphingobium phenoxybenzoativorans Tas13 from active sludge.</title>
        <authorList>
            <person name="Li Y."/>
        </authorList>
    </citation>
    <scope>NUCLEOTIDE SEQUENCE</scope>
    <source>
        <strain evidence="2">Tas13</strain>
    </source>
</reference>
<dbReference type="RefSeq" id="WP_212611203.1">
    <property type="nucleotide sequence ID" value="NZ_CP073910.1"/>
</dbReference>
<accession>A0A975KBE4</accession>
<feature type="transmembrane region" description="Helical" evidence="1">
    <location>
        <begin position="74"/>
        <end position="96"/>
    </location>
</feature>